<feature type="compositionally biased region" description="Polar residues" evidence="1">
    <location>
        <begin position="86"/>
        <end position="98"/>
    </location>
</feature>
<evidence type="ECO:0000259" key="2">
    <source>
        <dbReference type="Pfam" id="PF03732"/>
    </source>
</evidence>
<feature type="compositionally biased region" description="Basic and acidic residues" evidence="1">
    <location>
        <begin position="116"/>
        <end position="136"/>
    </location>
</feature>
<dbReference type="InterPro" id="IPR005162">
    <property type="entry name" value="Retrotrans_gag_dom"/>
</dbReference>
<evidence type="ECO:0000256" key="1">
    <source>
        <dbReference type="SAM" id="MobiDB-lite"/>
    </source>
</evidence>
<dbReference type="AlphaFoldDB" id="Q53M66"/>
<feature type="compositionally biased region" description="Polar residues" evidence="1">
    <location>
        <begin position="137"/>
        <end position="152"/>
    </location>
</feature>
<proteinExistence type="predicted"/>
<organism evidence="3 4">
    <name type="scientific">Oryza sativa subsp. japonica</name>
    <name type="common">Rice</name>
    <dbReference type="NCBI Taxonomy" id="39947"/>
    <lineage>
        <taxon>Eukaryota</taxon>
        <taxon>Viridiplantae</taxon>
        <taxon>Streptophyta</taxon>
        <taxon>Embryophyta</taxon>
        <taxon>Tracheophyta</taxon>
        <taxon>Spermatophyta</taxon>
        <taxon>Magnoliopsida</taxon>
        <taxon>Liliopsida</taxon>
        <taxon>Poales</taxon>
        <taxon>Poaceae</taxon>
        <taxon>BOP clade</taxon>
        <taxon>Oryzoideae</taxon>
        <taxon>Oryzeae</taxon>
        <taxon>Oryzinae</taxon>
        <taxon>Oryza</taxon>
        <taxon>Oryza sativa</taxon>
    </lineage>
</organism>
<protein>
    <recommendedName>
        <fullName evidence="2">Retrotransposon gag domain-containing protein</fullName>
    </recommendedName>
</protein>
<gene>
    <name evidence="3" type="ordered locus">LOC_Os11g20400</name>
</gene>
<reference evidence="4" key="1">
    <citation type="journal article" date="2005" name="Nature">
        <title>The map-based sequence of the rice genome.</title>
        <authorList>
            <consortium name="International rice genome sequencing project (IRGSP)"/>
            <person name="Matsumoto T."/>
            <person name="Wu J."/>
            <person name="Kanamori H."/>
            <person name="Katayose Y."/>
            <person name="Fujisawa M."/>
            <person name="Namiki N."/>
            <person name="Mizuno H."/>
            <person name="Yamamoto K."/>
            <person name="Antonio B.A."/>
            <person name="Baba T."/>
            <person name="Sakata K."/>
            <person name="Nagamura Y."/>
            <person name="Aoki H."/>
            <person name="Arikawa K."/>
            <person name="Arita K."/>
            <person name="Bito T."/>
            <person name="Chiden Y."/>
            <person name="Fujitsuka N."/>
            <person name="Fukunaka R."/>
            <person name="Hamada M."/>
            <person name="Harada C."/>
            <person name="Hayashi A."/>
            <person name="Hijishita S."/>
            <person name="Honda M."/>
            <person name="Hosokawa S."/>
            <person name="Ichikawa Y."/>
            <person name="Idonuma A."/>
            <person name="Iijima M."/>
            <person name="Ikeda M."/>
            <person name="Ikeno M."/>
            <person name="Ito K."/>
            <person name="Ito S."/>
            <person name="Ito T."/>
            <person name="Ito Y."/>
            <person name="Ito Y."/>
            <person name="Iwabuchi A."/>
            <person name="Kamiya K."/>
            <person name="Karasawa W."/>
            <person name="Kurita K."/>
            <person name="Katagiri S."/>
            <person name="Kikuta A."/>
            <person name="Kobayashi H."/>
            <person name="Kobayashi N."/>
            <person name="Machita K."/>
            <person name="Maehara T."/>
            <person name="Masukawa M."/>
            <person name="Mizubayashi T."/>
            <person name="Mukai Y."/>
            <person name="Nagasaki H."/>
            <person name="Nagata Y."/>
            <person name="Naito S."/>
            <person name="Nakashima M."/>
            <person name="Nakama Y."/>
            <person name="Nakamichi Y."/>
            <person name="Nakamura M."/>
            <person name="Meguro A."/>
            <person name="Negishi M."/>
            <person name="Ohta I."/>
            <person name="Ohta T."/>
            <person name="Okamoto M."/>
            <person name="Ono N."/>
            <person name="Saji S."/>
            <person name="Sakaguchi M."/>
            <person name="Sakai K."/>
            <person name="Shibata M."/>
            <person name="Shimokawa T."/>
            <person name="Song J."/>
            <person name="Takazaki Y."/>
            <person name="Terasawa K."/>
            <person name="Tsugane M."/>
            <person name="Tsuji K."/>
            <person name="Ueda S."/>
            <person name="Waki K."/>
            <person name="Yamagata H."/>
            <person name="Yamamoto M."/>
            <person name="Yamamoto S."/>
            <person name="Yamane H."/>
            <person name="Yoshiki S."/>
            <person name="Yoshihara R."/>
            <person name="Yukawa K."/>
            <person name="Zhong H."/>
            <person name="Yano M."/>
            <person name="Yuan Q."/>
            <person name="Ouyang S."/>
            <person name="Liu J."/>
            <person name="Jones K.M."/>
            <person name="Gansberger K."/>
            <person name="Moffat K."/>
            <person name="Hill J."/>
            <person name="Bera J."/>
            <person name="Fadrosh D."/>
            <person name="Jin S."/>
            <person name="Johri S."/>
            <person name="Kim M."/>
            <person name="Overton L."/>
            <person name="Reardon M."/>
            <person name="Tsitrin T."/>
            <person name="Vuong H."/>
            <person name="Weaver B."/>
            <person name="Ciecko A."/>
            <person name="Tallon L."/>
            <person name="Jackson J."/>
            <person name="Pai G."/>
            <person name="Aken S.V."/>
            <person name="Utterback T."/>
            <person name="Reidmuller S."/>
            <person name="Feldblyum T."/>
            <person name="Hsiao J."/>
            <person name="Zismann V."/>
            <person name="Iobst S."/>
            <person name="de Vazeille A.R."/>
            <person name="Buell C.R."/>
            <person name="Ying K."/>
            <person name="Li Y."/>
            <person name="Lu T."/>
            <person name="Huang Y."/>
            <person name="Zhao Q."/>
            <person name="Feng Q."/>
            <person name="Zhang L."/>
            <person name="Zhu J."/>
            <person name="Weng Q."/>
            <person name="Mu J."/>
            <person name="Lu Y."/>
            <person name="Fan D."/>
            <person name="Liu Y."/>
            <person name="Guan J."/>
            <person name="Zhang Y."/>
            <person name="Yu S."/>
            <person name="Liu X."/>
            <person name="Zhang Y."/>
            <person name="Hong G."/>
            <person name="Han B."/>
            <person name="Choisne N."/>
            <person name="Demange N."/>
            <person name="Orjeda G."/>
            <person name="Samain S."/>
            <person name="Cattolico L."/>
            <person name="Pelletier E."/>
            <person name="Couloux A."/>
            <person name="Segurens B."/>
            <person name="Wincker P."/>
            <person name="D'Hont A."/>
            <person name="Scarpelli C."/>
            <person name="Weissenbach J."/>
            <person name="Salanoubat M."/>
            <person name="Quetier F."/>
            <person name="Yu Y."/>
            <person name="Kim H.R."/>
            <person name="Rambo T."/>
            <person name="Currie J."/>
            <person name="Collura K."/>
            <person name="Luo M."/>
            <person name="Yang T."/>
            <person name="Ammiraju J.S.S."/>
            <person name="Engler F."/>
            <person name="Soderlund C."/>
            <person name="Wing R.A."/>
            <person name="Palmer L.E."/>
            <person name="de la Bastide M."/>
            <person name="Spiegel L."/>
            <person name="Nascimento L."/>
            <person name="Zutavern T."/>
            <person name="O'Shaughnessy A."/>
            <person name="Dike S."/>
            <person name="Dedhia N."/>
            <person name="Preston R."/>
            <person name="Balija V."/>
            <person name="McCombie W.R."/>
            <person name="Chow T."/>
            <person name="Chen H."/>
            <person name="Chung M."/>
            <person name="Chen C."/>
            <person name="Shaw J."/>
            <person name="Wu H."/>
            <person name="Hsiao K."/>
            <person name="Chao Y."/>
            <person name="Chu M."/>
            <person name="Cheng C."/>
            <person name="Hour A."/>
            <person name="Lee P."/>
            <person name="Lin S."/>
            <person name="Lin Y."/>
            <person name="Liou J."/>
            <person name="Liu S."/>
            <person name="Hsing Y."/>
            <person name="Raghuvanshi S."/>
            <person name="Mohanty A."/>
            <person name="Bharti A.K."/>
            <person name="Gaur A."/>
            <person name="Gupta V."/>
            <person name="Kumar D."/>
            <person name="Ravi V."/>
            <person name="Vij S."/>
            <person name="Kapur A."/>
            <person name="Khurana P."/>
            <person name="Khurana P."/>
            <person name="Khurana J.P."/>
            <person name="Tyagi A.K."/>
            <person name="Gaikwad K."/>
            <person name="Singh A."/>
            <person name="Dalal V."/>
            <person name="Srivastava S."/>
            <person name="Dixit A."/>
            <person name="Pal A.K."/>
            <person name="Ghazi I.A."/>
            <person name="Yadav M."/>
            <person name="Pandit A."/>
            <person name="Bhargava A."/>
            <person name="Sureshbabu K."/>
            <person name="Batra K."/>
            <person name="Sharma T.R."/>
            <person name="Mohapatra T."/>
            <person name="Singh N.K."/>
            <person name="Messing J."/>
            <person name="Nelson A.B."/>
            <person name="Fuks G."/>
            <person name="Kavchok S."/>
            <person name="Keizer G."/>
            <person name="Linton E."/>
            <person name="Llaca V."/>
            <person name="Song R."/>
            <person name="Tanyolac B."/>
            <person name="Young S."/>
            <person name="Ho-Il K."/>
            <person name="Hahn J.H."/>
            <person name="Sangsakoo G."/>
            <person name="Vanavichit A."/>
            <person name="de Mattos Luiz.A.T."/>
            <person name="Zimmer P.D."/>
            <person name="Malone G."/>
            <person name="Dellagostin O."/>
            <person name="de Oliveira A.C."/>
            <person name="Bevan M."/>
            <person name="Bancroft I."/>
            <person name="Minx P."/>
            <person name="Cordum H."/>
            <person name="Wilson R."/>
            <person name="Cheng Z."/>
            <person name="Jin W."/>
            <person name="Jiang J."/>
            <person name="Leong S.A."/>
            <person name="Iwama H."/>
            <person name="Gojobori T."/>
            <person name="Itoh T."/>
            <person name="Niimura Y."/>
            <person name="Fujii Y."/>
            <person name="Habara T."/>
            <person name="Sakai H."/>
            <person name="Sato Y."/>
            <person name="Wilson G."/>
            <person name="Kumar K."/>
            <person name="McCouch S."/>
            <person name="Juretic N."/>
            <person name="Hoen D."/>
            <person name="Wright S."/>
            <person name="Bruskiewich R."/>
            <person name="Bureau T."/>
            <person name="Miyao A."/>
            <person name="Hirochika H."/>
            <person name="Nishikawa T."/>
            <person name="Kadowaki K."/>
            <person name="Sugiura M."/>
            <person name="Burr B."/>
            <person name="Sasaki T."/>
        </authorList>
    </citation>
    <scope>NUCLEOTIDE SEQUENCE [LARGE SCALE GENOMIC DNA]</scope>
    <source>
        <strain evidence="4">cv. Nipponbare</strain>
    </source>
</reference>
<name>Q53M66_ORYSJ</name>
<feature type="compositionally biased region" description="Basic residues" evidence="1">
    <location>
        <begin position="451"/>
        <end position="460"/>
    </location>
</feature>
<feature type="region of interest" description="Disordered" evidence="1">
    <location>
        <begin position="205"/>
        <end position="329"/>
    </location>
</feature>
<accession>Q53M66</accession>
<feature type="region of interest" description="Disordered" evidence="1">
    <location>
        <begin position="425"/>
        <end position="483"/>
    </location>
</feature>
<feature type="compositionally biased region" description="Basic and acidic residues" evidence="1">
    <location>
        <begin position="425"/>
        <end position="450"/>
    </location>
</feature>
<dbReference type="EMBL" id="AC137923">
    <property type="protein sequence ID" value="AAX96817.1"/>
    <property type="molecule type" value="Genomic_DNA"/>
</dbReference>
<reference evidence="4" key="2">
    <citation type="journal article" date="2008" name="Nucleic Acids Res.">
        <title>The rice annotation project database (RAP-DB): 2008 update.</title>
        <authorList>
            <consortium name="The rice annotation project (RAP)"/>
        </authorList>
    </citation>
    <scope>GENOME REANNOTATION</scope>
    <source>
        <strain evidence="4">cv. Nipponbare</strain>
    </source>
</reference>
<feature type="compositionally biased region" description="Basic and acidic residues" evidence="1">
    <location>
        <begin position="243"/>
        <end position="264"/>
    </location>
</feature>
<feature type="compositionally biased region" description="Basic and acidic residues" evidence="1">
    <location>
        <begin position="472"/>
        <end position="483"/>
    </location>
</feature>
<evidence type="ECO:0000313" key="4">
    <source>
        <dbReference type="Proteomes" id="UP000000763"/>
    </source>
</evidence>
<feature type="compositionally biased region" description="Basic and acidic residues" evidence="1">
    <location>
        <begin position="272"/>
        <end position="301"/>
    </location>
</feature>
<dbReference type="Pfam" id="PF03732">
    <property type="entry name" value="Retrotrans_gag"/>
    <property type="match status" value="1"/>
</dbReference>
<feature type="domain" description="Retrotransposon gag" evidence="2">
    <location>
        <begin position="328"/>
        <end position="389"/>
    </location>
</feature>
<sequence length="695" mass="78486">MPYYVDPRSNGPQVYGYPPLTVARQVGRLGAQGSTTMTSSLFDDSVDPGINQGASTSTMLVWTQVGEIVFPVYTTMPISNGPAITRSENGVVTTPVDSTSKDPPAEAENGTSTTFEPEKDPNTAKSCLPDEKHEPTRITSEATRTCTSTGGNTEAEDQLATQAQHIRTINAILRETPYDPVLNADLDQWMKRLRESVANLSNAFEEAAARAPPEQPPTGGANGEQPEQRTPPRQATPLPRGTSDLRDHLNGRREARRTQDNENRSRHRVSSRHRENEEQGRHPSENRDRDDRHNRRERTNREQQMPGDTSRGRRRNDDDDGDQRRDNNDLWQQFVANFQGTYKRHAIEDDLHALKQNPGESLRDYIRRFNECRNTIPEITDASVIRAFKSDVRDRYTTQELATRWITTARKLFEIVDQCTHADDALRRKNDKPKTGGEKKPAKDAPEASKRKSRRSRKRKAQTEVLTAEYADPPKHLDPQGDDTKQIWCPIHESDKHSLETCFVFKKALTKQLALENSDLVEKLELPTQPHPHPYYIKWFNSCGKFKASENKQGNGKEKKDEEEKDLSLAPCMLEECLINQAPIISEDEKKEDRMHISNSLSSSSSCLNELQVGLQEGECCGFSTTKILGSNHMAIKKCSAQDVVIDKDKCNTLHDKVKPRMVSNQEGEDDEDTTSLDITMATLCINQPKRYLLG</sequence>
<dbReference type="Proteomes" id="UP000000763">
    <property type="component" value="Chromosome 11"/>
</dbReference>
<evidence type="ECO:0000313" key="3">
    <source>
        <dbReference type="EMBL" id="AAX96817.1"/>
    </source>
</evidence>
<feature type="region of interest" description="Disordered" evidence="1">
    <location>
        <begin position="86"/>
        <end position="155"/>
    </location>
</feature>